<name>A0A1G2IBG5_9BACT</name>
<keyword evidence="1" id="KW-0812">Transmembrane</keyword>
<feature type="transmembrane region" description="Helical" evidence="1">
    <location>
        <begin position="36"/>
        <end position="62"/>
    </location>
</feature>
<keyword evidence="1" id="KW-1133">Transmembrane helix</keyword>
<reference evidence="2 3" key="1">
    <citation type="journal article" date="2016" name="Nat. Commun.">
        <title>Thousands of microbial genomes shed light on interconnected biogeochemical processes in an aquifer system.</title>
        <authorList>
            <person name="Anantharaman K."/>
            <person name="Brown C.T."/>
            <person name="Hug L.A."/>
            <person name="Sharon I."/>
            <person name="Castelle C.J."/>
            <person name="Probst A.J."/>
            <person name="Thomas B.C."/>
            <person name="Singh A."/>
            <person name="Wilkins M.J."/>
            <person name="Karaoz U."/>
            <person name="Brodie E.L."/>
            <person name="Williams K.H."/>
            <person name="Hubbard S.S."/>
            <person name="Banfield J.F."/>
        </authorList>
    </citation>
    <scope>NUCLEOTIDE SEQUENCE [LARGE SCALE GENOMIC DNA]</scope>
</reference>
<evidence type="ECO:0000313" key="3">
    <source>
        <dbReference type="Proteomes" id="UP000176308"/>
    </source>
</evidence>
<proteinExistence type="predicted"/>
<evidence type="ECO:0000313" key="2">
    <source>
        <dbReference type="EMBL" id="OGZ71720.1"/>
    </source>
</evidence>
<protein>
    <submittedName>
        <fullName evidence="2">Uncharacterized protein</fullName>
    </submittedName>
</protein>
<accession>A0A1G2IBG5</accession>
<gene>
    <name evidence="2" type="ORF">A2904_02065</name>
</gene>
<feature type="transmembrane region" description="Helical" evidence="1">
    <location>
        <begin position="6"/>
        <end position="29"/>
    </location>
</feature>
<dbReference type="EMBL" id="MHOX01000001">
    <property type="protein sequence ID" value="OGZ71720.1"/>
    <property type="molecule type" value="Genomic_DNA"/>
</dbReference>
<organism evidence="2 3">
    <name type="scientific">Candidatus Staskawiczbacteria bacterium RIFCSPLOWO2_01_FULL_33_9</name>
    <dbReference type="NCBI Taxonomy" id="1802211"/>
    <lineage>
        <taxon>Bacteria</taxon>
        <taxon>Candidatus Staskawicziibacteriota</taxon>
    </lineage>
</organism>
<comment type="caution">
    <text evidence="2">The sequence shown here is derived from an EMBL/GenBank/DDBJ whole genome shotgun (WGS) entry which is preliminary data.</text>
</comment>
<sequence>MTYFFIGVNILFVATLIFYIVFLSLVYYWHNTKTTVVVVPLIFTFEFFLIGFLVVSIVSILFEYVPIILNTFT</sequence>
<dbReference type="Proteomes" id="UP000176308">
    <property type="component" value="Unassembled WGS sequence"/>
</dbReference>
<evidence type="ECO:0000256" key="1">
    <source>
        <dbReference type="SAM" id="Phobius"/>
    </source>
</evidence>
<keyword evidence="1" id="KW-0472">Membrane</keyword>
<dbReference type="AlphaFoldDB" id="A0A1G2IBG5"/>